<keyword evidence="4" id="KW-1185">Reference proteome</keyword>
<feature type="region of interest" description="Disordered" evidence="1">
    <location>
        <begin position="1"/>
        <end position="30"/>
    </location>
</feature>
<gene>
    <name evidence="3" type="ORF">PCOR1329_LOCUS51265</name>
</gene>
<evidence type="ECO:0000256" key="2">
    <source>
        <dbReference type="SAM" id="Phobius"/>
    </source>
</evidence>
<keyword evidence="2" id="KW-0472">Membrane</keyword>
<sequence length="425" mass="47447">MGDSDGPSLSRSGDSAGCRERPSRITTTGLSDRFPGLAFIRPTPISFARNSECSSVSDDSEKDSLSYNRCFCSYSQNFCALTRKHERKWPRLHGLDVFTVFDVKKSVEFEPSSRLSRYRFLVVLTLSGMSAASFCIHGLLIWRENASLSGDGLSSFAAMYDDKPTFLNWFQNSAAVCIYITIGVVLPVLARYRGASLDQVLSVAYKYDERLAMSYWYMLCSFIVWPVMFGLVAPVLIWMPRLLGDHLHKSIDHWVPISVFIWTIGMLSFGPSRVEEAGISAVFAIVTGVARQVDDMSAENISWEKVLNLARATDYLLAEAFKWNCLGRLIIFRVAIFFLLATGFGLVGLFHHKPPLRHMYQSFGVMSAVCGSALLFRLGRISESCSGTTPASGGLKAVLLQKMMEHTNSNQRMLNLVVSYVSRPF</sequence>
<evidence type="ECO:0000256" key="1">
    <source>
        <dbReference type="SAM" id="MobiDB-lite"/>
    </source>
</evidence>
<name>A0ABN9USG3_9DINO</name>
<feature type="transmembrane region" description="Helical" evidence="2">
    <location>
        <begin position="251"/>
        <end position="270"/>
    </location>
</feature>
<protein>
    <recommendedName>
        <fullName evidence="5">Solute carrier family 40 protein</fullName>
    </recommendedName>
</protein>
<evidence type="ECO:0000313" key="4">
    <source>
        <dbReference type="Proteomes" id="UP001189429"/>
    </source>
</evidence>
<accession>A0ABN9USG3</accession>
<dbReference type="EMBL" id="CAUYUJ010016216">
    <property type="protein sequence ID" value="CAK0862975.1"/>
    <property type="molecule type" value="Genomic_DNA"/>
</dbReference>
<keyword evidence="2" id="KW-0812">Transmembrane</keyword>
<dbReference type="Proteomes" id="UP001189429">
    <property type="component" value="Unassembled WGS sequence"/>
</dbReference>
<evidence type="ECO:0008006" key="5">
    <source>
        <dbReference type="Google" id="ProtNLM"/>
    </source>
</evidence>
<proteinExistence type="predicted"/>
<evidence type="ECO:0000313" key="3">
    <source>
        <dbReference type="EMBL" id="CAK0862975.1"/>
    </source>
</evidence>
<feature type="transmembrane region" description="Helical" evidence="2">
    <location>
        <begin position="215"/>
        <end position="239"/>
    </location>
</feature>
<feature type="transmembrane region" description="Helical" evidence="2">
    <location>
        <begin position="169"/>
        <end position="189"/>
    </location>
</feature>
<comment type="caution">
    <text evidence="3">The sequence shown here is derived from an EMBL/GenBank/DDBJ whole genome shotgun (WGS) entry which is preliminary data.</text>
</comment>
<feature type="transmembrane region" description="Helical" evidence="2">
    <location>
        <begin position="330"/>
        <end position="352"/>
    </location>
</feature>
<keyword evidence="2" id="KW-1133">Transmembrane helix</keyword>
<organism evidence="3 4">
    <name type="scientific">Prorocentrum cordatum</name>
    <dbReference type="NCBI Taxonomy" id="2364126"/>
    <lineage>
        <taxon>Eukaryota</taxon>
        <taxon>Sar</taxon>
        <taxon>Alveolata</taxon>
        <taxon>Dinophyceae</taxon>
        <taxon>Prorocentrales</taxon>
        <taxon>Prorocentraceae</taxon>
        <taxon>Prorocentrum</taxon>
    </lineage>
</organism>
<reference evidence="3" key="1">
    <citation type="submission" date="2023-10" db="EMBL/GenBank/DDBJ databases">
        <authorList>
            <person name="Chen Y."/>
            <person name="Shah S."/>
            <person name="Dougan E. K."/>
            <person name="Thang M."/>
            <person name="Chan C."/>
        </authorList>
    </citation>
    <scope>NUCLEOTIDE SEQUENCE [LARGE SCALE GENOMIC DNA]</scope>
</reference>
<feature type="transmembrane region" description="Helical" evidence="2">
    <location>
        <begin position="120"/>
        <end position="142"/>
    </location>
</feature>